<keyword evidence="3" id="KW-1015">Disulfide bond</keyword>
<evidence type="ECO:0000256" key="1">
    <source>
        <dbReference type="ARBA" id="ARBA00009748"/>
    </source>
</evidence>
<evidence type="ECO:0000256" key="6">
    <source>
        <dbReference type="SAM" id="Phobius"/>
    </source>
</evidence>
<proteinExistence type="inferred from homology"/>
<feature type="compositionally biased region" description="Basic and acidic residues" evidence="5">
    <location>
        <begin position="172"/>
        <end position="186"/>
    </location>
</feature>
<feature type="transmembrane region" description="Helical" evidence="6">
    <location>
        <begin position="189"/>
        <end position="209"/>
    </location>
</feature>
<feature type="region of interest" description="Disordered" evidence="5">
    <location>
        <begin position="151"/>
        <end position="186"/>
    </location>
</feature>
<dbReference type="AlphaFoldDB" id="A0AAV7EZN4"/>
<organism evidence="8 9">
    <name type="scientific">Aristolochia fimbriata</name>
    <name type="common">White veined hardy Dutchman's pipe vine</name>
    <dbReference type="NCBI Taxonomy" id="158543"/>
    <lineage>
        <taxon>Eukaryota</taxon>
        <taxon>Viridiplantae</taxon>
        <taxon>Streptophyta</taxon>
        <taxon>Embryophyta</taxon>
        <taxon>Tracheophyta</taxon>
        <taxon>Spermatophyta</taxon>
        <taxon>Magnoliopsida</taxon>
        <taxon>Magnoliidae</taxon>
        <taxon>Piperales</taxon>
        <taxon>Aristolochiaceae</taxon>
        <taxon>Aristolochia</taxon>
    </lineage>
</organism>
<evidence type="ECO:0000313" key="9">
    <source>
        <dbReference type="Proteomes" id="UP000825729"/>
    </source>
</evidence>
<keyword evidence="6" id="KW-1133">Transmembrane helix</keyword>
<evidence type="ECO:0000256" key="3">
    <source>
        <dbReference type="ARBA" id="ARBA00023157"/>
    </source>
</evidence>
<keyword evidence="2" id="KW-0732">Signal</keyword>
<comment type="similarity">
    <text evidence="1">Belongs to the plant LTP family.</text>
</comment>
<dbReference type="InterPro" id="IPR036312">
    <property type="entry name" value="Bifun_inhib/LTP/seed_sf"/>
</dbReference>
<evidence type="ECO:0000256" key="4">
    <source>
        <dbReference type="ARBA" id="ARBA00023180"/>
    </source>
</evidence>
<evidence type="ECO:0000256" key="5">
    <source>
        <dbReference type="SAM" id="MobiDB-lite"/>
    </source>
</evidence>
<dbReference type="InterPro" id="IPR016140">
    <property type="entry name" value="Bifunc_inhib/LTP/seed_store"/>
</dbReference>
<dbReference type="Proteomes" id="UP000825729">
    <property type="component" value="Unassembled WGS sequence"/>
</dbReference>
<dbReference type="EMBL" id="JAINDJ010000003">
    <property type="protein sequence ID" value="KAG9453046.1"/>
    <property type="molecule type" value="Genomic_DNA"/>
</dbReference>
<sequence length="213" mass="22417">MVLIFVSSVCFSPMRPRLAMASASTVAFALVILCCLIGHSASDFASDQAECADSLVGLSSCLQYAGGSAKAPTPDCCKGLTQVLSTKKKCLCVLIKDRDDPNLGLKINLTRAVTLPVACNTHANISQCIDLLHLPPNSTDAKIFKQFAGTSPALSTPSTEKGNSTQNNNDRSTGDSKDVSSGGKEESTAMNSTLVLGLSLGCLIWLLFLDARR</sequence>
<dbReference type="SUPFAM" id="SSF47699">
    <property type="entry name" value="Bifunctional inhibitor/lipid-transfer protein/seed storage 2S albumin"/>
    <property type="match status" value="1"/>
</dbReference>
<comment type="caution">
    <text evidence="8">The sequence shown here is derived from an EMBL/GenBank/DDBJ whole genome shotgun (WGS) entry which is preliminary data.</text>
</comment>
<name>A0AAV7EZN4_ARIFI</name>
<gene>
    <name evidence="8" type="ORF">H6P81_005950</name>
</gene>
<accession>A0AAV7EZN4</accession>
<dbReference type="InterPro" id="IPR043325">
    <property type="entry name" value="LTSS"/>
</dbReference>
<feature type="domain" description="Bifunctional inhibitor/plant lipid transfer protein/seed storage helical" evidence="7">
    <location>
        <begin position="42"/>
        <end position="128"/>
    </location>
</feature>
<evidence type="ECO:0000259" key="7">
    <source>
        <dbReference type="Pfam" id="PF14368"/>
    </source>
</evidence>
<dbReference type="Gene3D" id="1.10.110.10">
    <property type="entry name" value="Plant lipid-transfer and hydrophobic proteins"/>
    <property type="match status" value="1"/>
</dbReference>
<keyword evidence="9" id="KW-1185">Reference proteome</keyword>
<keyword evidence="6" id="KW-0472">Membrane</keyword>
<reference evidence="8 9" key="1">
    <citation type="submission" date="2021-07" db="EMBL/GenBank/DDBJ databases">
        <title>The Aristolochia fimbriata genome: insights into angiosperm evolution, floral development and chemical biosynthesis.</title>
        <authorList>
            <person name="Jiao Y."/>
        </authorList>
    </citation>
    <scope>NUCLEOTIDE SEQUENCE [LARGE SCALE GENOMIC DNA]</scope>
    <source>
        <strain evidence="8">IBCAS-2021</strain>
        <tissue evidence="8">Leaf</tissue>
    </source>
</reference>
<evidence type="ECO:0000256" key="2">
    <source>
        <dbReference type="ARBA" id="ARBA00022729"/>
    </source>
</evidence>
<keyword evidence="4" id="KW-0325">Glycoprotein</keyword>
<dbReference type="Pfam" id="PF14368">
    <property type="entry name" value="LTP_2"/>
    <property type="match status" value="1"/>
</dbReference>
<keyword evidence="6" id="KW-0812">Transmembrane</keyword>
<evidence type="ECO:0000313" key="8">
    <source>
        <dbReference type="EMBL" id="KAG9453046.1"/>
    </source>
</evidence>
<protein>
    <recommendedName>
        <fullName evidence="7">Bifunctional inhibitor/plant lipid transfer protein/seed storage helical domain-containing protein</fullName>
    </recommendedName>
</protein>
<dbReference type="PANTHER" id="PTHR33044">
    <property type="entry name" value="BIFUNCTIONAL INHIBITOR/LIPID-TRANSFER PROTEIN/SEED STORAGE 2S ALBUMIN SUPERFAMILY PROTEIN-RELATED"/>
    <property type="match status" value="1"/>
</dbReference>
<feature type="compositionally biased region" description="Polar residues" evidence="5">
    <location>
        <begin position="151"/>
        <end position="171"/>
    </location>
</feature>
<dbReference type="CDD" id="cd00010">
    <property type="entry name" value="AAI_LTSS"/>
    <property type="match status" value="1"/>
</dbReference>